<evidence type="ECO:0000313" key="1">
    <source>
        <dbReference type="EMBL" id="XBH13022.1"/>
    </source>
</evidence>
<protein>
    <submittedName>
        <fullName evidence="1">Uncharacterized protein</fullName>
    </submittedName>
</protein>
<gene>
    <name evidence="1" type="ORF">P8936_15190</name>
</gene>
<accession>A0AAU7D7A3</accession>
<dbReference type="EMBL" id="CP121195">
    <property type="protein sequence ID" value="XBH13022.1"/>
    <property type="molecule type" value="Genomic_DNA"/>
</dbReference>
<organism evidence="1">
    <name type="scientific">Edaphobacter paludis</name>
    <dbReference type="NCBI Taxonomy" id="3035702"/>
    <lineage>
        <taxon>Bacteria</taxon>
        <taxon>Pseudomonadati</taxon>
        <taxon>Acidobacteriota</taxon>
        <taxon>Terriglobia</taxon>
        <taxon>Terriglobales</taxon>
        <taxon>Acidobacteriaceae</taxon>
        <taxon>Edaphobacter</taxon>
    </lineage>
</organism>
<dbReference type="AlphaFoldDB" id="A0AAU7D7A3"/>
<name>A0AAU7D7A3_9BACT</name>
<sequence>MGPDKLIAMPARLQVSWEINQDAAWARVGTGCYRHYSGASLIQKGKLWSAIDSGGDQTPRHKSAWNALEYLDDKGLERLSRWADSTREYGAVSHLSSRVPIEGPIHFVFWALHGEEFPSFVRSTLAREFFGKALYANCAAPMVSFQTRTIQQFECQKEECTYFACKRHGWIARGA</sequence>
<proteinExistence type="predicted"/>
<dbReference type="RefSeq" id="WP_348269679.1">
    <property type="nucleotide sequence ID" value="NZ_CP121195.1"/>
</dbReference>
<reference evidence="1" key="1">
    <citation type="submission" date="2023-03" db="EMBL/GenBank/DDBJ databases">
        <title>Edaphobacter sp.</title>
        <authorList>
            <person name="Huber K.J."/>
            <person name="Papendorf J."/>
            <person name="Pilke C."/>
            <person name="Bunk B."/>
            <person name="Sproeer C."/>
            <person name="Pester M."/>
        </authorList>
    </citation>
    <scope>NUCLEOTIDE SEQUENCE</scope>
    <source>
        <strain evidence="1">DSM 109920</strain>
    </source>
</reference>